<dbReference type="OrthoDB" id="4260882at2"/>
<evidence type="ECO:0008006" key="3">
    <source>
        <dbReference type="Google" id="ProtNLM"/>
    </source>
</evidence>
<protein>
    <recommendedName>
        <fullName evidence="3">SnoaL-like domain-containing protein</fullName>
    </recommendedName>
</protein>
<comment type="caution">
    <text evidence="1">The sequence shown here is derived from an EMBL/GenBank/DDBJ whole genome shotgun (WGS) entry which is preliminary data.</text>
</comment>
<dbReference type="AlphaFoldDB" id="A0A1E8PX41"/>
<accession>A0A1E8PX41</accession>
<dbReference type="EMBL" id="MCHX01000090">
    <property type="protein sequence ID" value="OFJ50883.1"/>
    <property type="molecule type" value="Genomic_DNA"/>
</dbReference>
<dbReference type="InterPro" id="IPR032710">
    <property type="entry name" value="NTF2-like_dom_sf"/>
</dbReference>
<gene>
    <name evidence="1" type="ORF">BEL07_25825</name>
</gene>
<dbReference type="Proteomes" id="UP000178953">
    <property type="component" value="Unassembled WGS sequence"/>
</dbReference>
<name>A0A1E8PX41_9MYCO</name>
<evidence type="ECO:0000313" key="2">
    <source>
        <dbReference type="Proteomes" id="UP000178953"/>
    </source>
</evidence>
<keyword evidence="2" id="KW-1185">Reference proteome</keyword>
<reference evidence="1 2" key="1">
    <citation type="submission" date="2016-09" db="EMBL/GenBank/DDBJ databases">
        <title>genome sequence of Mycobacterium sp. 739 SCH.</title>
        <authorList>
            <person name="Greninger A.L."/>
            <person name="Qin X."/>
            <person name="Jerome K."/>
            <person name="Vora S."/>
            <person name="Quinn K."/>
        </authorList>
    </citation>
    <scope>NUCLEOTIDE SEQUENCE [LARGE SCALE GENOMIC DNA]</scope>
    <source>
        <strain evidence="1 2">SCH</strain>
    </source>
</reference>
<organism evidence="1 2">
    <name type="scientific">Mycolicibacterium grossiae</name>
    <dbReference type="NCBI Taxonomy" id="1552759"/>
    <lineage>
        <taxon>Bacteria</taxon>
        <taxon>Bacillati</taxon>
        <taxon>Actinomycetota</taxon>
        <taxon>Actinomycetes</taxon>
        <taxon>Mycobacteriales</taxon>
        <taxon>Mycobacteriaceae</taxon>
        <taxon>Mycolicibacterium</taxon>
    </lineage>
</organism>
<proteinExistence type="predicted"/>
<sequence length="197" mass="21712">MDIDGITELTTTWCRMWNEDAALAHQLMTDDCVQWWSGGPDLDAVVGPAAQEAFVRTAQTQIGNVFRPRLYVADDDMFAYLWDATSPDGTVVTGIDVNALSHNRVRENWTFVGPHRDAQDQPLGDVHDRDTLATAASRWAVTMGHSVHRRLIIDARSGRIAMLRTTSDGAGGVDLLAVGDGTVEPIWSVTGKRAFRY</sequence>
<dbReference type="Gene3D" id="3.10.450.50">
    <property type="match status" value="1"/>
</dbReference>
<dbReference type="SUPFAM" id="SSF54427">
    <property type="entry name" value="NTF2-like"/>
    <property type="match status" value="1"/>
</dbReference>
<dbReference type="RefSeq" id="WP_070355899.1">
    <property type="nucleotide sequence ID" value="NZ_CP043474.1"/>
</dbReference>
<evidence type="ECO:0000313" key="1">
    <source>
        <dbReference type="EMBL" id="OFJ50883.1"/>
    </source>
</evidence>